<proteinExistence type="predicted"/>
<dbReference type="SUPFAM" id="SSF159501">
    <property type="entry name" value="EreA/ChaN-like"/>
    <property type="match status" value="1"/>
</dbReference>
<dbReference type="PANTHER" id="PTHR31299:SF0">
    <property type="entry name" value="ESTERASE, PUTATIVE (AFU_ORTHOLOGUE AFUA_1G05850)-RELATED"/>
    <property type="match status" value="1"/>
</dbReference>
<accession>A0A5N1J3A0</accession>
<dbReference type="InterPro" id="IPR007815">
    <property type="entry name" value="Emycin_Estase"/>
</dbReference>
<dbReference type="Gene3D" id="1.20.1440.30">
    <property type="entry name" value="Biosynthetic Protein domain"/>
    <property type="match status" value="1"/>
</dbReference>
<dbReference type="InterPro" id="IPR052036">
    <property type="entry name" value="Hydrolase/PRTase-associated"/>
</dbReference>
<dbReference type="InterPro" id="IPR014622">
    <property type="entry name" value="UCP036794_erythomycin"/>
</dbReference>
<dbReference type="Proteomes" id="UP000326570">
    <property type="component" value="Unassembled WGS sequence"/>
</dbReference>
<keyword evidence="2" id="KW-1185">Reference proteome</keyword>
<reference evidence="1 2" key="1">
    <citation type="submission" date="2019-09" db="EMBL/GenBank/DDBJ databases">
        <title>Genome sequence of Adhaeribacter sp. M2.</title>
        <authorList>
            <person name="Srinivasan S."/>
        </authorList>
    </citation>
    <scope>NUCLEOTIDE SEQUENCE [LARGE SCALE GENOMIC DNA]</scope>
    <source>
        <strain evidence="1 2">M2</strain>
    </source>
</reference>
<sequence length="430" mass="49435">MKKVYQKPFRHYLLEDAQSLNPLMEAIGDSRVVMLGEASHGTSEYYTWRTAISKRLIQEKGFNFIAVEGDWPDSFLVNRYVKGYSDGSNTVHKLLQNFNRWPTWMWGNWEVAALVEWLKENNQTKPVSKKIGFYGLDVYSLWESLEEILSYVEAKDPELVTAARKVVNCFEPFNNDPEEYARAVAFVPQDCEEEVLDLLTRIREKAAALDKENEAQFSTEQNALVTVNAEKYYRAMVKGGSNSWNVRDEHMVETLNRLLQFHGPEAKAIIWEHNTHIGDARFTDMARSRMLNVGQLVREQHGRDKVFAVGFGSYKGSVIAGKSWGAPMQKMDVPEAQRGSWEHFLHEISPEDKLILSKDLKHVPELRDTIGHRAIGVVYDPKTERFGNYVPSVVPERYDAFMFIDETEALHPLHTPLATNAPPDLYPWTF</sequence>
<dbReference type="Gene3D" id="3.30.1870.10">
    <property type="entry name" value="EreA-like, domain 2"/>
    <property type="match status" value="1"/>
</dbReference>
<gene>
    <name evidence="1" type="ORF">F0P94_03870</name>
</gene>
<comment type="caution">
    <text evidence="1">The sequence shown here is derived from an EMBL/GenBank/DDBJ whole genome shotgun (WGS) entry which is preliminary data.</text>
</comment>
<dbReference type="AlphaFoldDB" id="A0A5N1J3A0"/>
<dbReference type="Pfam" id="PF05139">
    <property type="entry name" value="Erythro_esteras"/>
    <property type="match status" value="1"/>
</dbReference>
<dbReference type="Gene3D" id="3.40.1660.10">
    <property type="entry name" value="EreA-like (biosynthetic domain)"/>
    <property type="match status" value="1"/>
</dbReference>
<protein>
    <submittedName>
        <fullName evidence="1">Erythromycin esterase family protein</fullName>
    </submittedName>
</protein>
<dbReference type="GO" id="GO:0046677">
    <property type="term" value="P:response to antibiotic"/>
    <property type="evidence" value="ECO:0007669"/>
    <property type="project" value="InterPro"/>
</dbReference>
<name>A0A5N1J3A0_9BACT</name>
<dbReference type="RefSeq" id="WP_150902487.1">
    <property type="nucleotide sequence ID" value="NZ_VTWT01000002.1"/>
</dbReference>
<evidence type="ECO:0000313" key="2">
    <source>
        <dbReference type="Proteomes" id="UP000326570"/>
    </source>
</evidence>
<dbReference type="PANTHER" id="PTHR31299">
    <property type="entry name" value="ESTERASE, PUTATIVE (AFU_ORTHOLOGUE AFUA_1G05850)-RELATED"/>
    <property type="match status" value="1"/>
</dbReference>
<evidence type="ECO:0000313" key="1">
    <source>
        <dbReference type="EMBL" id="KAA9340575.1"/>
    </source>
</evidence>
<organism evidence="1 2">
    <name type="scientific">Adhaeribacter soli</name>
    <dbReference type="NCBI Taxonomy" id="2607655"/>
    <lineage>
        <taxon>Bacteria</taxon>
        <taxon>Pseudomonadati</taxon>
        <taxon>Bacteroidota</taxon>
        <taxon>Cytophagia</taxon>
        <taxon>Cytophagales</taxon>
        <taxon>Hymenobacteraceae</taxon>
        <taxon>Adhaeribacter</taxon>
    </lineage>
</organism>
<dbReference type="CDD" id="cd14728">
    <property type="entry name" value="Ere-like"/>
    <property type="match status" value="1"/>
</dbReference>
<dbReference type="PIRSF" id="PIRSF036794">
    <property type="entry name" value="UCP_erythr_ester"/>
    <property type="match status" value="1"/>
</dbReference>
<dbReference type="EMBL" id="VTWT01000002">
    <property type="protein sequence ID" value="KAA9340575.1"/>
    <property type="molecule type" value="Genomic_DNA"/>
</dbReference>